<dbReference type="EC" id="2.3.2.26" evidence="3"/>
<evidence type="ECO:0000256" key="6">
    <source>
        <dbReference type="PROSITE-ProRule" id="PRU00104"/>
    </source>
</evidence>
<dbReference type="Proteomes" id="UP000053555">
    <property type="component" value="Unassembled WGS sequence"/>
</dbReference>
<dbReference type="GO" id="GO:0006511">
    <property type="term" value="P:ubiquitin-dependent protein catabolic process"/>
    <property type="evidence" value="ECO:0007669"/>
    <property type="project" value="TreeGrafter"/>
</dbReference>
<name>A0A0B2RAQ5_GLYSO</name>
<protein>
    <recommendedName>
        <fullName evidence="3">HECT-type E3 ubiquitin transferase</fullName>
        <ecNumber evidence="3">2.3.2.26</ecNumber>
    </recommendedName>
</protein>
<dbReference type="PANTHER" id="PTHR11254">
    <property type="entry name" value="HECT DOMAIN UBIQUITIN-PROTEIN LIGASE"/>
    <property type="match status" value="1"/>
</dbReference>
<evidence type="ECO:0000256" key="3">
    <source>
        <dbReference type="ARBA" id="ARBA00012485"/>
    </source>
</evidence>
<dbReference type="PROSITE" id="PS50237">
    <property type="entry name" value="HECT"/>
    <property type="match status" value="1"/>
</dbReference>
<evidence type="ECO:0000259" key="7">
    <source>
        <dbReference type="PROSITE" id="PS50237"/>
    </source>
</evidence>
<dbReference type="EMBL" id="KN652444">
    <property type="protein sequence ID" value="KHN28757.1"/>
    <property type="molecule type" value="Genomic_DNA"/>
</dbReference>
<evidence type="ECO:0000313" key="8">
    <source>
        <dbReference type="EMBL" id="KHN28757.1"/>
    </source>
</evidence>
<proteinExistence type="predicted"/>
<organism evidence="8">
    <name type="scientific">Glycine soja</name>
    <name type="common">Wild soybean</name>
    <dbReference type="NCBI Taxonomy" id="3848"/>
    <lineage>
        <taxon>Eukaryota</taxon>
        <taxon>Viridiplantae</taxon>
        <taxon>Streptophyta</taxon>
        <taxon>Embryophyta</taxon>
        <taxon>Tracheophyta</taxon>
        <taxon>Spermatophyta</taxon>
        <taxon>Magnoliopsida</taxon>
        <taxon>eudicotyledons</taxon>
        <taxon>Gunneridae</taxon>
        <taxon>Pentapetalae</taxon>
        <taxon>rosids</taxon>
        <taxon>fabids</taxon>
        <taxon>Fabales</taxon>
        <taxon>Fabaceae</taxon>
        <taxon>Papilionoideae</taxon>
        <taxon>50 kb inversion clade</taxon>
        <taxon>NPAAA clade</taxon>
        <taxon>indigoferoid/millettioid clade</taxon>
        <taxon>Phaseoleae</taxon>
        <taxon>Glycine</taxon>
        <taxon>Glycine subgen. Soja</taxon>
    </lineage>
</organism>
<evidence type="ECO:0000256" key="2">
    <source>
        <dbReference type="ARBA" id="ARBA00004906"/>
    </source>
</evidence>
<dbReference type="InterPro" id="IPR000569">
    <property type="entry name" value="HECT_dom"/>
</dbReference>
<keyword evidence="4" id="KW-0808">Transferase</keyword>
<dbReference type="GO" id="GO:0061630">
    <property type="term" value="F:ubiquitin protein ligase activity"/>
    <property type="evidence" value="ECO:0007669"/>
    <property type="project" value="UniProtKB-EC"/>
</dbReference>
<dbReference type="GO" id="GO:0000209">
    <property type="term" value="P:protein polyubiquitination"/>
    <property type="evidence" value="ECO:0007669"/>
    <property type="project" value="TreeGrafter"/>
</dbReference>
<dbReference type="AlphaFoldDB" id="A0A0B2RAQ5"/>
<dbReference type="Gene3D" id="3.90.1750.10">
    <property type="entry name" value="Hect, E3 ligase catalytic domains"/>
    <property type="match status" value="1"/>
</dbReference>
<gene>
    <name evidence="8" type="ORF">glysoja_045814</name>
</gene>
<dbReference type="Pfam" id="PF00632">
    <property type="entry name" value="HECT"/>
    <property type="match status" value="1"/>
</dbReference>
<dbReference type="FunFam" id="3.30.2160.10:FF:000019">
    <property type="entry name" value="E3 ubiquitin-protein ligase UPL5 isoform A"/>
    <property type="match status" value="1"/>
</dbReference>
<sequence>MHKVQVGIAFDRAFFLQLAGNYIAIKDIRDADPYLYTSCKQILDMDADLIDSDALGLTFVREVEELGQRKVVELCPGGKNLAVNSKNRDKYVDLLIQDHFVTSISEQVSHFAKGFADILSNSKLQQYFFQSLDLEDLDTMLHGSVAMFSL</sequence>
<evidence type="ECO:0000256" key="5">
    <source>
        <dbReference type="ARBA" id="ARBA00022786"/>
    </source>
</evidence>
<reference evidence="8" key="1">
    <citation type="submission" date="2014-07" db="EMBL/GenBank/DDBJ databases">
        <title>Identification of a novel salt tolerance gene in wild soybean by whole-genome sequencing.</title>
        <authorList>
            <person name="Lam H.-M."/>
            <person name="Qi X."/>
            <person name="Li M.-W."/>
            <person name="Liu X."/>
            <person name="Xie M."/>
            <person name="Ni M."/>
            <person name="Xu X."/>
        </authorList>
    </citation>
    <scope>NUCLEOTIDE SEQUENCE [LARGE SCALE GENOMIC DNA]</scope>
    <source>
        <tissue evidence="8">Root</tissue>
    </source>
</reference>
<dbReference type="SUPFAM" id="SSF56204">
    <property type="entry name" value="Hect, E3 ligase catalytic domain"/>
    <property type="match status" value="1"/>
</dbReference>
<evidence type="ECO:0000256" key="4">
    <source>
        <dbReference type="ARBA" id="ARBA00022679"/>
    </source>
</evidence>
<feature type="domain" description="HECT" evidence="7">
    <location>
        <begin position="1"/>
        <end position="150"/>
    </location>
</feature>
<dbReference type="InterPro" id="IPR050409">
    <property type="entry name" value="E3_ubiq-protein_ligase"/>
</dbReference>
<dbReference type="PANTHER" id="PTHR11254:SF424">
    <property type="entry name" value="E3 UBIQUITIN-PROTEIN LIGASE UPL5"/>
    <property type="match status" value="1"/>
</dbReference>
<dbReference type="InterPro" id="IPR035983">
    <property type="entry name" value="Hect_E3_ubiquitin_ligase"/>
</dbReference>
<evidence type="ECO:0000256" key="1">
    <source>
        <dbReference type="ARBA" id="ARBA00000885"/>
    </source>
</evidence>
<comment type="caution">
    <text evidence="6">Lacks conserved residue(s) required for the propagation of feature annotation.</text>
</comment>
<comment type="pathway">
    <text evidence="2">Protein modification; protein ubiquitination.</text>
</comment>
<dbReference type="GO" id="GO:0005737">
    <property type="term" value="C:cytoplasm"/>
    <property type="evidence" value="ECO:0007669"/>
    <property type="project" value="TreeGrafter"/>
</dbReference>
<comment type="catalytic activity">
    <reaction evidence="1">
        <text>S-ubiquitinyl-[E2 ubiquitin-conjugating enzyme]-L-cysteine + [acceptor protein]-L-lysine = [E2 ubiquitin-conjugating enzyme]-L-cysteine + N(6)-ubiquitinyl-[acceptor protein]-L-lysine.</text>
        <dbReference type="EC" id="2.3.2.26"/>
    </reaction>
</comment>
<accession>A0A0B2RAQ5</accession>
<dbReference type="Gene3D" id="3.30.2160.10">
    <property type="entry name" value="Hect, E3 ligase catalytic domain"/>
    <property type="match status" value="1"/>
</dbReference>
<keyword evidence="5 6" id="KW-0833">Ubl conjugation pathway</keyword>